<evidence type="ECO:0000256" key="10">
    <source>
        <dbReference type="PROSITE-ProRule" id="PRU00808"/>
    </source>
</evidence>
<name>A0A8E5JTR5_SCHGR</name>
<evidence type="ECO:0000256" key="8">
    <source>
        <dbReference type="ARBA" id="ARBA00023242"/>
    </source>
</evidence>
<evidence type="ECO:0000256" key="6">
    <source>
        <dbReference type="ARBA" id="ARBA00022990"/>
    </source>
</evidence>
<dbReference type="KEGG" id="sgre:126295479"/>
<keyword evidence="4" id="KW-0597">Phosphoprotein</keyword>
<comment type="function">
    <text evidence="1">The proteasome is a multicatalytic proteinase complex which is characterized by its ability to cleave peptides with Arg, Phe, Tyr, Leu, and Glu adjacent to the leaving group at neutral or slightly basic pH. The proteasome has an ATP-dependent proteolytic activity.</text>
</comment>
<evidence type="ECO:0000313" key="13">
    <source>
        <dbReference type="EMBL" id="QVD39600.1"/>
    </source>
</evidence>
<dbReference type="CDD" id="cd03754">
    <property type="entry name" value="proteasome_alpha_type_6"/>
    <property type="match status" value="1"/>
</dbReference>
<dbReference type="FunFam" id="3.60.20.10:FF:000020">
    <property type="entry name" value="Proteasome subunit alpha type"/>
    <property type="match status" value="1"/>
</dbReference>
<evidence type="ECO:0000256" key="4">
    <source>
        <dbReference type="ARBA" id="ARBA00022553"/>
    </source>
</evidence>
<dbReference type="InterPro" id="IPR050115">
    <property type="entry name" value="Proteasome_alpha"/>
</dbReference>
<dbReference type="GO" id="GO:0006511">
    <property type="term" value="P:ubiquitin-dependent protein catabolic process"/>
    <property type="evidence" value="ECO:0007669"/>
    <property type="project" value="InterPro"/>
</dbReference>
<comment type="subunit">
    <text evidence="11">The 20S proteasome core is composed of 28 subunits that are arranged in four stacked rings, resulting in a barrel-shaped structure. The two end rings are each formed by seven alpha subunits, and the two central rings are each formed by seven beta subunits.</text>
</comment>
<proteinExistence type="evidence at transcript level"/>
<keyword evidence="8 11" id="KW-0539">Nucleus</keyword>
<keyword evidence="6" id="KW-0007">Acetylation</keyword>
<dbReference type="SMART" id="SM00948">
    <property type="entry name" value="Proteasome_A_N"/>
    <property type="match status" value="1"/>
</dbReference>
<dbReference type="OrthoDB" id="5835702at2759"/>
<dbReference type="Pfam" id="PF10584">
    <property type="entry name" value="Proteasome_A_N"/>
    <property type="match status" value="1"/>
</dbReference>
<comment type="function">
    <text evidence="2">Component of the 20S core proteasome complex involved in the proteolytic degradation of most intracellular proteins. This complex plays numerous essential roles within the cell by associating with different regulatory particles. Associated with two 19S regulatory particles, forms the 26S proteasome and thus participates in the ATP-dependent degradation of ubiquitinated proteins. The 26S proteasome plays a key role in the maintenance of protein homeostasis by removing misfolded or damaged proteins that could impair cellular functions, and by removing proteins whose functions are no longer required. Associated with the PA200 or PA28, the 20S proteasome mediates ubiquitin-independent protein degradation. This type of proteolysis is required in several pathways including spermatogenesis (20S-PA200 complex) or generation of a subset of MHC class I-presented antigenic peptides (20S-PA28 complex).</text>
</comment>
<dbReference type="EMBL" id="MW962834">
    <property type="protein sequence ID" value="QVD39600.1"/>
    <property type="molecule type" value="mRNA"/>
</dbReference>
<keyword evidence="3 11" id="KW-0963">Cytoplasm</keyword>
<evidence type="ECO:0000256" key="2">
    <source>
        <dbReference type="ARBA" id="ARBA00003876"/>
    </source>
</evidence>
<keyword evidence="7" id="KW-0325">Glycoprotein</keyword>
<dbReference type="AlphaFoldDB" id="A0A8E5JTR5"/>
<comment type="subunit">
    <text evidence="9">The 26S proteasome consists of a 20S proteasome core and two 19S regulatory subunits. The 20S proteasome core is a barrel-shaped complex made of 28 subunits that are arranged in four stacked rings. The two outer rings are each formed by seven alpha subunits, and the two inner rings are formed by seven beta subunits. The proteolytic activity is exerted by three beta-subunits PSMB5, PSMB6 and PSMB7. Interacts with ALKBH4.</text>
</comment>
<dbReference type="RefSeq" id="XP_049843983.1">
    <property type="nucleotide sequence ID" value="XM_049988026.1"/>
</dbReference>
<evidence type="ECO:0000256" key="11">
    <source>
        <dbReference type="RuleBase" id="RU000551"/>
    </source>
</evidence>
<dbReference type="GO" id="GO:0019773">
    <property type="term" value="C:proteasome core complex, alpha-subunit complex"/>
    <property type="evidence" value="ECO:0007669"/>
    <property type="project" value="UniProtKB-UniRule"/>
</dbReference>
<feature type="domain" description="Proteasome alpha-type subunits" evidence="12">
    <location>
        <begin position="9"/>
        <end position="31"/>
    </location>
</feature>
<sequence>MARGSSAGFDRHITIFSPEGRLYQVEYAFKAISQGGLTSVGLKGVDTAVVATQKKVPDKLIDASTVTHIFKLSDSIGCVMTGMIADSKSQVQRARYEAANWRHVNGYEIPADALCRRIADISQVYTQNAEMRPLGCSMIVVAYDQEQGPCVFKTDPAGYYCGYRAVTVGAKQTEANSYLEKKLKKKLSYSGDEAIQLAISCLSSVLAVDFKPSEIEVGVVSKDNPKFRILTEQEIDVHLTAIAERD</sequence>
<accession>A0A8E5JTR5</accession>
<evidence type="ECO:0000256" key="5">
    <source>
        <dbReference type="ARBA" id="ARBA00022942"/>
    </source>
</evidence>
<dbReference type="GO" id="GO:0005737">
    <property type="term" value="C:cytoplasm"/>
    <property type="evidence" value="ECO:0007669"/>
    <property type="project" value="UniProtKB-SubCell"/>
</dbReference>
<organism evidence="13">
    <name type="scientific">Schistocerca gregaria</name>
    <name type="common">Desert locust</name>
    <name type="synonym">Gryllus gregarius</name>
    <dbReference type="NCBI Taxonomy" id="7010"/>
    <lineage>
        <taxon>Eukaryota</taxon>
        <taxon>Metazoa</taxon>
        <taxon>Ecdysozoa</taxon>
        <taxon>Arthropoda</taxon>
        <taxon>Hexapoda</taxon>
        <taxon>Insecta</taxon>
        <taxon>Pterygota</taxon>
        <taxon>Neoptera</taxon>
        <taxon>Polyneoptera</taxon>
        <taxon>Orthoptera</taxon>
        <taxon>Caelifera</taxon>
        <taxon>Acrididea</taxon>
        <taxon>Acridomorpha</taxon>
        <taxon>Acridoidea</taxon>
        <taxon>Acrididae</taxon>
        <taxon>Cyrtacanthacridinae</taxon>
        <taxon>Schistocerca</taxon>
    </lineage>
</organism>
<dbReference type="PANTHER" id="PTHR11599">
    <property type="entry name" value="PROTEASOME SUBUNIT ALPHA/BETA"/>
    <property type="match status" value="1"/>
</dbReference>
<dbReference type="InterPro" id="IPR023332">
    <property type="entry name" value="Proteasome_alpha-type"/>
</dbReference>
<dbReference type="PROSITE" id="PS00388">
    <property type="entry name" value="PROTEASOME_ALPHA_1"/>
    <property type="match status" value="1"/>
</dbReference>
<comment type="similarity">
    <text evidence="10 11">Belongs to the peptidase T1A family.</text>
</comment>
<evidence type="ECO:0000256" key="3">
    <source>
        <dbReference type="ARBA" id="ARBA00022490"/>
    </source>
</evidence>
<dbReference type="InterPro" id="IPR034642">
    <property type="entry name" value="Proteasome_subunit_alpha6"/>
</dbReference>
<dbReference type="SUPFAM" id="SSF56235">
    <property type="entry name" value="N-terminal nucleophile aminohydrolases (Ntn hydrolases)"/>
    <property type="match status" value="1"/>
</dbReference>
<evidence type="ECO:0000256" key="9">
    <source>
        <dbReference type="ARBA" id="ARBA00062366"/>
    </source>
</evidence>
<dbReference type="InterPro" id="IPR029055">
    <property type="entry name" value="Ntn_hydrolases_N"/>
</dbReference>
<dbReference type="GeneID" id="126295479"/>
<dbReference type="PROSITE" id="PS51475">
    <property type="entry name" value="PROTEASOME_ALPHA_2"/>
    <property type="match status" value="1"/>
</dbReference>
<dbReference type="Gene3D" id="3.60.20.10">
    <property type="entry name" value="Glutamine Phosphoribosylpyrophosphate, subunit 1, domain 1"/>
    <property type="match status" value="1"/>
</dbReference>
<protein>
    <recommendedName>
        <fullName evidence="11">Proteasome subunit alpha type</fullName>
    </recommendedName>
</protein>
<keyword evidence="5 10" id="KW-0647">Proteasome</keyword>
<dbReference type="GO" id="GO:0005634">
    <property type="term" value="C:nucleus"/>
    <property type="evidence" value="ECO:0007669"/>
    <property type="project" value="UniProtKB-SubCell"/>
</dbReference>
<comment type="subcellular location">
    <subcellularLocation>
        <location evidence="11">Cytoplasm</location>
    </subcellularLocation>
    <subcellularLocation>
        <location evidence="11">Nucleus</location>
    </subcellularLocation>
</comment>
<reference evidence="13" key="1">
    <citation type="journal article" date="2021" name="J. Neurophysiol.">
        <title>Gene transcription changes in a locust model of noise-induced deafness.</title>
        <authorList>
            <person name="French A.S."/>
            <person name="Warren B."/>
        </authorList>
    </citation>
    <scope>NUCLEOTIDE SEQUENCE</scope>
</reference>
<evidence type="ECO:0000256" key="1">
    <source>
        <dbReference type="ARBA" id="ARBA00002000"/>
    </source>
</evidence>
<dbReference type="InterPro" id="IPR001353">
    <property type="entry name" value="Proteasome_sua/b"/>
</dbReference>
<evidence type="ECO:0000256" key="7">
    <source>
        <dbReference type="ARBA" id="ARBA00023180"/>
    </source>
</evidence>
<evidence type="ECO:0000259" key="12">
    <source>
        <dbReference type="PROSITE" id="PS00388"/>
    </source>
</evidence>
<dbReference type="InterPro" id="IPR000426">
    <property type="entry name" value="Proteasome_asu_N"/>
</dbReference>
<dbReference type="Pfam" id="PF00227">
    <property type="entry name" value="Proteasome"/>
    <property type="match status" value="1"/>
</dbReference>